<protein>
    <submittedName>
        <fullName evidence="3">Tetratricopeptide repeat protein</fullName>
    </submittedName>
</protein>
<feature type="region of interest" description="Disordered" evidence="2">
    <location>
        <begin position="1"/>
        <end position="43"/>
    </location>
</feature>
<proteinExistence type="predicted"/>
<gene>
    <name evidence="3" type="ORF">MRX98_08745</name>
</gene>
<sequence length="432" mass="47318">MAIPTRSNQPDDRSFLRTGAPDTPGADGENHNDQSPIRPSAPLDPEWIAPLAALDRIGMWAIHLDPPTTAGVSLHKALAKSLSQFALTYNGRWFQWDNGLYGCLLPDTDAAASAALARQFLSSWSDQRVESLSIGVSQFPLLDFDRETCLFNACKALDHAAFFGPASVVIFDAVSLNISGDHYFQSGQPADAIAEYRDALRLDPNDVNVLNSLGGCLAQMEDRTGAREAFATALQIDPREPMALYNLGVLDLLDGQPEAAMDKFRQAHALDAALFEPLLQLGKWFTEQQAYDEACRYLEKAVVLQPERAAVHSLLGQCLAARGHDREAIMACKKAVKLNPNDAAAFSQLGMLYDAKGENPDICITFCRQSVTLCPDNSLFHLRLAALYHKHHHLEDALAAYQTAAELGADTGNRITEIQEQLATPDARQRYA</sequence>
<dbReference type="Pfam" id="PF13432">
    <property type="entry name" value="TPR_16"/>
    <property type="match status" value="1"/>
</dbReference>
<comment type="caution">
    <text evidence="3">The sequence shown here is derived from an EMBL/GenBank/DDBJ whole genome shotgun (WGS) entry which is preliminary data.</text>
</comment>
<accession>A0AA41R0M2</accession>
<evidence type="ECO:0000256" key="1">
    <source>
        <dbReference type="PROSITE-ProRule" id="PRU00339"/>
    </source>
</evidence>
<dbReference type="PANTHER" id="PTHR12558">
    <property type="entry name" value="CELL DIVISION CYCLE 16,23,27"/>
    <property type="match status" value="1"/>
</dbReference>
<feature type="repeat" description="TPR" evidence="1">
    <location>
        <begin position="173"/>
        <end position="206"/>
    </location>
</feature>
<feature type="repeat" description="TPR" evidence="1">
    <location>
        <begin position="275"/>
        <end position="308"/>
    </location>
</feature>
<dbReference type="PROSITE" id="PS50005">
    <property type="entry name" value="TPR"/>
    <property type="match status" value="4"/>
</dbReference>
<feature type="repeat" description="TPR" evidence="1">
    <location>
        <begin position="309"/>
        <end position="342"/>
    </location>
</feature>
<dbReference type="InterPro" id="IPR011990">
    <property type="entry name" value="TPR-like_helical_dom_sf"/>
</dbReference>
<dbReference type="Gene3D" id="1.25.40.10">
    <property type="entry name" value="Tetratricopeptide repeat domain"/>
    <property type="match status" value="2"/>
</dbReference>
<organism evidence="3 4">
    <name type="scientific">Desulfatitalea alkaliphila</name>
    <dbReference type="NCBI Taxonomy" id="2929485"/>
    <lineage>
        <taxon>Bacteria</taxon>
        <taxon>Pseudomonadati</taxon>
        <taxon>Thermodesulfobacteriota</taxon>
        <taxon>Desulfobacteria</taxon>
        <taxon>Desulfobacterales</taxon>
        <taxon>Desulfosarcinaceae</taxon>
        <taxon>Desulfatitalea</taxon>
    </lineage>
</organism>
<dbReference type="RefSeq" id="WP_246905711.1">
    <property type="nucleotide sequence ID" value="NZ_JALJRB010000007.1"/>
</dbReference>
<name>A0AA41R0M2_9BACT</name>
<reference evidence="3" key="1">
    <citation type="submission" date="2022-04" db="EMBL/GenBank/DDBJ databases">
        <title>Desulfatitalea alkaliphila sp. nov., a novel anaerobic sulfate-reducing bacterium isolated from terrestrial mud volcano, Taman Peninsula, Russia.</title>
        <authorList>
            <person name="Khomyakova M.A."/>
            <person name="Merkel A.Y."/>
            <person name="Slobodkin A.I."/>
        </authorList>
    </citation>
    <scope>NUCLEOTIDE SEQUENCE</scope>
    <source>
        <strain evidence="3">M08but</strain>
    </source>
</reference>
<evidence type="ECO:0000313" key="3">
    <source>
        <dbReference type="EMBL" id="MCJ8500657.1"/>
    </source>
</evidence>
<dbReference type="GO" id="GO:0051301">
    <property type="term" value="P:cell division"/>
    <property type="evidence" value="ECO:0007669"/>
    <property type="project" value="TreeGrafter"/>
</dbReference>
<evidence type="ECO:0000256" key="2">
    <source>
        <dbReference type="SAM" id="MobiDB-lite"/>
    </source>
</evidence>
<dbReference type="EMBL" id="JALJRB010000007">
    <property type="protein sequence ID" value="MCJ8500657.1"/>
    <property type="molecule type" value="Genomic_DNA"/>
</dbReference>
<dbReference type="Pfam" id="PF14559">
    <property type="entry name" value="TPR_19"/>
    <property type="match status" value="1"/>
</dbReference>
<keyword evidence="4" id="KW-1185">Reference proteome</keyword>
<dbReference type="InterPro" id="IPR019734">
    <property type="entry name" value="TPR_rpt"/>
</dbReference>
<keyword evidence="1" id="KW-0802">TPR repeat</keyword>
<dbReference type="PANTHER" id="PTHR12558:SF13">
    <property type="entry name" value="CELL DIVISION CYCLE PROTEIN 27 HOMOLOG"/>
    <property type="match status" value="1"/>
</dbReference>
<evidence type="ECO:0000313" key="4">
    <source>
        <dbReference type="Proteomes" id="UP001165427"/>
    </source>
</evidence>
<dbReference type="SMART" id="SM00028">
    <property type="entry name" value="TPR"/>
    <property type="match status" value="7"/>
</dbReference>
<dbReference type="AlphaFoldDB" id="A0AA41R0M2"/>
<dbReference type="SUPFAM" id="SSF48452">
    <property type="entry name" value="TPR-like"/>
    <property type="match status" value="1"/>
</dbReference>
<feature type="repeat" description="TPR" evidence="1">
    <location>
        <begin position="207"/>
        <end position="240"/>
    </location>
</feature>
<dbReference type="Proteomes" id="UP001165427">
    <property type="component" value="Unassembled WGS sequence"/>
</dbReference>